<reference evidence="1" key="1">
    <citation type="journal article" date="2023" name="Science">
        <title>Genome structures resolve the early diversification of teleost fishes.</title>
        <authorList>
            <person name="Parey E."/>
            <person name="Louis A."/>
            <person name="Montfort J."/>
            <person name="Bouchez O."/>
            <person name="Roques C."/>
            <person name="Iampietro C."/>
            <person name="Lluch J."/>
            <person name="Castinel A."/>
            <person name="Donnadieu C."/>
            <person name="Desvignes T."/>
            <person name="Floi Bucao C."/>
            <person name="Jouanno E."/>
            <person name="Wen M."/>
            <person name="Mejri S."/>
            <person name="Dirks R."/>
            <person name="Jansen H."/>
            <person name="Henkel C."/>
            <person name="Chen W.J."/>
            <person name="Zahm M."/>
            <person name="Cabau C."/>
            <person name="Klopp C."/>
            <person name="Thompson A.W."/>
            <person name="Robinson-Rechavi M."/>
            <person name="Braasch I."/>
            <person name="Lecointre G."/>
            <person name="Bobe J."/>
            <person name="Postlethwait J.H."/>
            <person name="Berthelot C."/>
            <person name="Roest Crollius H."/>
            <person name="Guiguen Y."/>
        </authorList>
    </citation>
    <scope>NUCLEOTIDE SEQUENCE</scope>
    <source>
        <strain evidence="1">NC1722</strain>
    </source>
</reference>
<proteinExistence type="predicted"/>
<evidence type="ECO:0000313" key="1">
    <source>
        <dbReference type="EMBL" id="KAJ8391466.1"/>
    </source>
</evidence>
<gene>
    <name evidence="1" type="ORF">AAFF_G00089400</name>
</gene>
<dbReference type="AlphaFoldDB" id="A0AAD7WBX4"/>
<evidence type="ECO:0000313" key="2">
    <source>
        <dbReference type="Proteomes" id="UP001221898"/>
    </source>
</evidence>
<organism evidence="1 2">
    <name type="scientific">Aldrovandia affinis</name>
    <dbReference type="NCBI Taxonomy" id="143900"/>
    <lineage>
        <taxon>Eukaryota</taxon>
        <taxon>Metazoa</taxon>
        <taxon>Chordata</taxon>
        <taxon>Craniata</taxon>
        <taxon>Vertebrata</taxon>
        <taxon>Euteleostomi</taxon>
        <taxon>Actinopterygii</taxon>
        <taxon>Neopterygii</taxon>
        <taxon>Teleostei</taxon>
        <taxon>Notacanthiformes</taxon>
        <taxon>Halosauridae</taxon>
        <taxon>Aldrovandia</taxon>
    </lineage>
</organism>
<dbReference type="Proteomes" id="UP001221898">
    <property type="component" value="Unassembled WGS sequence"/>
</dbReference>
<dbReference type="EMBL" id="JAINUG010000157">
    <property type="protein sequence ID" value="KAJ8391466.1"/>
    <property type="molecule type" value="Genomic_DNA"/>
</dbReference>
<name>A0AAD7WBX4_9TELE</name>
<accession>A0AAD7WBX4</accession>
<keyword evidence="2" id="KW-1185">Reference proteome</keyword>
<comment type="caution">
    <text evidence="1">The sequence shown here is derived from an EMBL/GenBank/DDBJ whole genome shotgun (WGS) entry which is preliminary data.</text>
</comment>
<protein>
    <submittedName>
        <fullName evidence="1">Uncharacterized protein</fullName>
    </submittedName>
</protein>
<sequence>MSSPHIDTCLHRTRTPFTRGLEASEVACSLCTERLMAEICISKMELMGKHVGRHLMKTSFGHSRIVSATGRHDSPHAALPKCHCLCKLS</sequence>